<dbReference type="InterPro" id="IPR016161">
    <property type="entry name" value="Ald_DH/histidinol_DH"/>
</dbReference>
<keyword evidence="2" id="KW-0560">Oxidoreductase</keyword>
<comment type="similarity">
    <text evidence="1">Belongs to the aldehyde dehydrogenase family.</text>
</comment>
<feature type="domain" description="Aldehyde dehydrogenase" evidence="3">
    <location>
        <begin position="31"/>
        <end position="489"/>
    </location>
</feature>
<accession>A0ABT3Z9U9</accession>
<keyword evidence="5" id="KW-1185">Reference proteome</keyword>
<dbReference type="InterPro" id="IPR016163">
    <property type="entry name" value="Ald_DH_C"/>
</dbReference>
<reference evidence="4" key="1">
    <citation type="submission" date="2022-10" db="EMBL/GenBank/DDBJ databases">
        <title>Hoeflea sp. G2-23, isolated from marine algae.</title>
        <authorList>
            <person name="Kristyanto S."/>
            <person name="Kim J.M."/>
            <person name="Jeon C.O."/>
        </authorList>
    </citation>
    <scope>NUCLEOTIDE SEQUENCE</scope>
    <source>
        <strain evidence="4">G2-23</strain>
    </source>
</reference>
<dbReference type="Gene3D" id="3.40.605.10">
    <property type="entry name" value="Aldehyde Dehydrogenase, Chain A, domain 1"/>
    <property type="match status" value="1"/>
</dbReference>
<evidence type="ECO:0000256" key="1">
    <source>
        <dbReference type="ARBA" id="ARBA00009986"/>
    </source>
</evidence>
<dbReference type="PANTHER" id="PTHR43353:SF5">
    <property type="entry name" value="SUCCINATE-SEMIALDEHYDE DEHYDROGENASE, MITOCHONDRIAL"/>
    <property type="match status" value="1"/>
</dbReference>
<comment type="caution">
    <text evidence="4">The sequence shown here is derived from an EMBL/GenBank/DDBJ whole genome shotgun (WGS) entry which is preliminary data.</text>
</comment>
<dbReference type="InterPro" id="IPR016162">
    <property type="entry name" value="Ald_DH_N"/>
</dbReference>
<dbReference type="PANTHER" id="PTHR43353">
    <property type="entry name" value="SUCCINATE-SEMIALDEHYDE DEHYDROGENASE, MITOCHONDRIAL"/>
    <property type="match status" value="1"/>
</dbReference>
<dbReference type="RefSeq" id="WP_267654126.1">
    <property type="nucleotide sequence ID" value="NZ_JAOVZR010000001.1"/>
</dbReference>
<proteinExistence type="inferred from homology"/>
<dbReference type="SUPFAM" id="SSF53720">
    <property type="entry name" value="ALDH-like"/>
    <property type="match status" value="1"/>
</dbReference>
<dbReference type="Pfam" id="PF00171">
    <property type="entry name" value="Aldedh"/>
    <property type="match status" value="1"/>
</dbReference>
<dbReference type="CDD" id="cd07103">
    <property type="entry name" value="ALDH_F5_SSADH_GabD"/>
    <property type="match status" value="1"/>
</dbReference>
<evidence type="ECO:0000313" key="4">
    <source>
        <dbReference type="EMBL" id="MCY0148572.1"/>
    </source>
</evidence>
<protein>
    <submittedName>
        <fullName evidence="4">NAD-dependent succinate-semialdehyde dehydrogenase</fullName>
    </submittedName>
</protein>
<sequence length="494" mass="53048">MSADPSYFKTTSWNLRDPALLRGFSYIGGRWSAGAKARTFAVTNPADASHLGDVASLSSADSATAIDAAQNAFGAWSGLLPQQRSSLLRRWYELMIEHKEDLAQIMTLEQGKPISEARGEIDYGASFAEFYAEEAKRPNIESVTSHLPDAEVEVWREPVGVAALITPWNFPSAMLTRKAGAALAAGCTIVAHPSAQTPYSALALAELAERAGFPAGVFNVVTGDAATVVKPWMKDKRIRAVSFTGSTEIGKLLYRQGADTVKRLVLELGGHAPFIAFADADLDQIVGEAIKAKFATSGQDCLGANRFFIERSIYDAFCARFAAAAKALTVGNGLDDPDLGPLMNESAIAKQQEHVADAIARGAKLLTGGKCHQAGPLFFEPTVLADVSAEALIMNEETFGPVAAIAPFDSEEEVIARANDTEYGLVAYLHTQDPRRIYRASRSLQFGMVAINRTKVTGAPIPFGGMKQSGLGREGSRLGMEAFTDVKYVCRDWA</sequence>
<dbReference type="PROSITE" id="PS00070">
    <property type="entry name" value="ALDEHYDE_DEHYDR_CYS"/>
    <property type="match status" value="1"/>
</dbReference>
<evidence type="ECO:0000256" key="2">
    <source>
        <dbReference type="ARBA" id="ARBA00023002"/>
    </source>
</evidence>
<dbReference type="InterPro" id="IPR016160">
    <property type="entry name" value="Ald_DH_CS_CYS"/>
</dbReference>
<gene>
    <name evidence="4" type="ORF">OEG84_12860</name>
</gene>
<dbReference type="Gene3D" id="3.40.309.10">
    <property type="entry name" value="Aldehyde Dehydrogenase, Chain A, domain 2"/>
    <property type="match status" value="1"/>
</dbReference>
<dbReference type="Proteomes" id="UP001073227">
    <property type="component" value="Unassembled WGS sequence"/>
</dbReference>
<organism evidence="4 5">
    <name type="scientific">Hoeflea algicola</name>
    <dbReference type="NCBI Taxonomy" id="2983763"/>
    <lineage>
        <taxon>Bacteria</taxon>
        <taxon>Pseudomonadati</taxon>
        <taxon>Pseudomonadota</taxon>
        <taxon>Alphaproteobacteria</taxon>
        <taxon>Hyphomicrobiales</taxon>
        <taxon>Rhizobiaceae</taxon>
        <taxon>Hoeflea</taxon>
    </lineage>
</organism>
<dbReference type="InterPro" id="IPR015590">
    <property type="entry name" value="Aldehyde_DH_dom"/>
</dbReference>
<evidence type="ECO:0000259" key="3">
    <source>
        <dbReference type="Pfam" id="PF00171"/>
    </source>
</evidence>
<dbReference type="EMBL" id="JAOVZR010000001">
    <property type="protein sequence ID" value="MCY0148572.1"/>
    <property type="molecule type" value="Genomic_DNA"/>
</dbReference>
<evidence type="ECO:0000313" key="5">
    <source>
        <dbReference type="Proteomes" id="UP001073227"/>
    </source>
</evidence>
<dbReference type="InterPro" id="IPR050740">
    <property type="entry name" value="Aldehyde_DH_Superfamily"/>
</dbReference>
<name>A0ABT3Z9U9_9HYPH</name>